<feature type="transmembrane region" description="Helical" evidence="1">
    <location>
        <begin position="183"/>
        <end position="205"/>
    </location>
</feature>
<keyword evidence="1" id="KW-0472">Membrane</keyword>
<sequence>MVRGNTMGEQQELGALRPGGLLHYDYRTDAAKTEKLPETFRVVQWNIERGIQFERIVQTLRVIRADVLLLQEVDINCRRSDYRNVARDLAEALKMEMYFACEFEELDAVDRAPKNAVGPFRHQQPQFVMVVMKTMVVLLCTREDAIFMAMPFFLQALRSVIHVLFVTRLVLTGKRRDGKGVSHGMVFVTFCVVVSIAVSAHIPIYRICTFTVVILRYFVGHCQGCDNCWMCSVMPQAY</sequence>
<feature type="transmembrane region" description="Helical" evidence="1">
    <location>
        <begin position="145"/>
        <end position="171"/>
    </location>
</feature>
<accession>A0A2V2WPC6</accession>
<evidence type="ECO:0000313" key="3">
    <source>
        <dbReference type="Proteomes" id="UP000246078"/>
    </source>
</evidence>
<keyword evidence="1" id="KW-0812">Transmembrane</keyword>
<protein>
    <recommendedName>
        <fullName evidence="4">Endonuclease/exonuclease/phosphatase domain-containing protein</fullName>
    </recommendedName>
</protein>
<dbReference type="AlphaFoldDB" id="A0A2V2WPC6"/>
<dbReference type="SUPFAM" id="SSF56219">
    <property type="entry name" value="DNase I-like"/>
    <property type="match status" value="1"/>
</dbReference>
<dbReference type="VEuPathDB" id="TriTrypDB:TcBrA4_0098480"/>
<gene>
    <name evidence="2" type="ORF">C3747_70g174</name>
</gene>
<dbReference type="VEuPathDB" id="TriTrypDB:TcCLB.511001.200"/>
<reference evidence="2 3" key="1">
    <citation type="journal article" date="2018" name="Microb. Genom.">
        <title>Expanding an expanded genome: long-read sequencing of Trypanosoma cruzi.</title>
        <authorList>
            <person name="Berna L."/>
            <person name="Rodriguez M."/>
            <person name="Chiribao M.L."/>
            <person name="Parodi-Talice A."/>
            <person name="Pita S."/>
            <person name="Rijo G."/>
            <person name="Alvarez-Valin F."/>
            <person name="Robello C."/>
        </authorList>
    </citation>
    <scope>NUCLEOTIDE SEQUENCE [LARGE SCALE GENOMIC DNA]</scope>
    <source>
        <strain evidence="2 3">TCC</strain>
    </source>
</reference>
<evidence type="ECO:0000256" key="1">
    <source>
        <dbReference type="SAM" id="Phobius"/>
    </source>
</evidence>
<dbReference type="VEuPathDB" id="TriTrypDB:TCDM_03645"/>
<dbReference type="VEuPathDB" id="TriTrypDB:ECC02_006413"/>
<dbReference type="VEuPathDB" id="TriTrypDB:C3747_70g174"/>
<dbReference type="VEuPathDB" id="TriTrypDB:TcCL_ESM01178"/>
<name>A0A2V2WPC6_TRYCR</name>
<dbReference type="VEuPathDB" id="TriTrypDB:TCSYLVIO_005105"/>
<keyword evidence="1" id="KW-1133">Transmembrane helix</keyword>
<dbReference type="Proteomes" id="UP000246078">
    <property type="component" value="Unassembled WGS sequence"/>
</dbReference>
<dbReference type="EMBL" id="PRFC01000070">
    <property type="protein sequence ID" value="PWV10297.1"/>
    <property type="molecule type" value="Genomic_DNA"/>
</dbReference>
<dbReference type="VEuPathDB" id="TriTrypDB:TcG_03869"/>
<dbReference type="InterPro" id="IPR036691">
    <property type="entry name" value="Endo/exonu/phosph_ase_sf"/>
</dbReference>
<dbReference type="VEuPathDB" id="TriTrypDB:C4B63_54g58"/>
<organism evidence="2 3">
    <name type="scientific">Trypanosoma cruzi</name>
    <dbReference type="NCBI Taxonomy" id="5693"/>
    <lineage>
        <taxon>Eukaryota</taxon>
        <taxon>Discoba</taxon>
        <taxon>Euglenozoa</taxon>
        <taxon>Kinetoplastea</taxon>
        <taxon>Metakinetoplastina</taxon>
        <taxon>Trypanosomatida</taxon>
        <taxon>Trypanosomatidae</taxon>
        <taxon>Trypanosoma</taxon>
        <taxon>Schizotrypanum</taxon>
    </lineage>
</organism>
<comment type="caution">
    <text evidence="2">The sequence shown here is derived from an EMBL/GenBank/DDBJ whole genome shotgun (WGS) entry which is preliminary data.</text>
</comment>
<proteinExistence type="predicted"/>
<dbReference type="VEuPathDB" id="TriTrypDB:BCY84_19624"/>
<evidence type="ECO:0000313" key="2">
    <source>
        <dbReference type="EMBL" id="PWV10297.1"/>
    </source>
</evidence>
<dbReference type="VEuPathDB" id="TriTrypDB:TcCLB.509017.24"/>
<evidence type="ECO:0008006" key="4">
    <source>
        <dbReference type="Google" id="ProtNLM"/>
    </source>
</evidence>
<dbReference type="Gene3D" id="3.60.10.10">
    <property type="entry name" value="Endonuclease/exonuclease/phosphatase"/>
    <property type="match status" value="1"/>
</dbReference>